<dbReference type="GO" id="GO:0016776">
    <property type="term" value="F:phosphotransferase activity, phosphate group as acceptor"/>
    <property type="evidence" value="ECO:0007669"/>
    <property type="project" value="UniProtKB-UniRule"/>
</dbReference>
<organism evidence="7 8">
    <name type="scientific">Nitrospirillum viridazoti CBAmc</name>
    <dbReference type="NCBI Taxonomy" id="1441467"/>
    <lineage>
        <taxon>Bacteria</taxon>
        <taxon>Pseudomonadati</taxon>
        <taxon>Pseudomonadota</taxon>
        <taxon>Alphaproteobacteria</taxon>
        <taxon>Rhodospirillales</taxon>
        <taxon>Azospirillaceae</taxon>
        <taxon>Nitrospirillum</taxon>
        <taxon>Nitrospirillum viridazoti</taxon>
    </lineage>
</organism>
<dbReference type="PANTHER" id="PTHR31756">
    <property type="entry name" value="PYRUVATE, PHOSPHATE DIKINASE REGULATORY PROTEIN 1, CHLOROPLASTIC"/>
    <property type="match status" value="1"/>
</dbReference>
<keyword evidence="2 5" id="KW-0808">Transferase</keyword>
<keyword evidence="4 5" id="KW-0418">Kinase</keyword>
<protein>
    <recommendedName>
        <fullName evidence="5">Putative pyruvate, phosphate dikinase regulatory protein</fullName>
        <shortName evidence="5">PPDK regulatory protein</shortName>
        <ecNumber evidence="5">2.7.11.32</ecNumber>
        <ecNumber evidence="5">2.7.4.27</ecNumber>
    </recommendedName>
</protein>
<dbReference type="PANTHER" id="PTHR31756:SF3">
    <property type="entry name" value="PYRUVATE, PHOSPHATE DIKINASE REGULATORY PROTEIN 1, CHLOROPLASTIC"/>
    <property type="match status" value="1"/>
</dbReference>
<keyword evidence="3 5" id="KW-0547">Nucleotide-binding</keyword>
<dbReference type="KEGG" id="nao:Y958_00195"/>
<evidence type="ECO:0000313" key="8">
    <source>
        <dbReference type="Proteomes" id="UP000197153"/>
    </source>
</evidence>
<keyword evidence="1 5" id="KW-0723">Serine/threonine-protein kinase</keyword>
<comment type="catalytic activity">
    <reaction evidence="5">
        <text>N(tele)-phospho-L-histidyl/L-threonyl-[pyruvate, phosphate dikinase] + ADP = N(tele)-phospho-L-histidyl/O-phospho-L-threonyl-[pyruvate, phosphate dikinase] + AMP + H(+)</text>
        <dbReference type="Rhea" id="RHEA:43692"/>
        <dbReference type="Rhea" id="RHEA-COMP:10650"/>
        <dbReference type="Rhea" id="RHEA-COMP:10651"/>
        <dbReference type="ChEBI" id="CHEBI:15378"/>
        <dbReference type="ChEBI" id="CHEBI:30013"/>
        <dbReference type="ChEBI" id="CHEBI:61977"/>
        <dbReference type="ChEBI" id="CHEBI:83586"/>
        <dbReference type="ChEBI" id="CHEBI:456215"/>
        <dbReference type="ChEBI" id="CHEBI:456216"/>
        <dbReference type="EC" id="2.7.11.32"/>
    </reaction>
</comment>
<evidence type="ECO:0000256" key="5">
    <source>
        <dbReference type="HAMAP-Rule" id="MF_00921"/>
    </source>
</evidence>
<evidence type="ECO:0000256" key="2">
    <source>
        <dbReference type="ARBA" id="ARBA00022679"/>
    </source>
</evidence>
<dbReference type="EC" id="2.7.11.32" evidence="5"/>
<evidence type="ECO:0000256" key="1">
    <source>
        <dbReference type="ARBA" id="ARBA00022527"/>
    </source>
</evidence>
<proteinExistence type="inferred from homology"/>
<dbReference type="InterPro" id="IPR026565">
    <property type="entry name" value="PPDK_reg"/>
</dbReference>
<comment type="similarity">
    <text evidence="5">Belongs to the pyruvate, phosphate/water dikinase regulatory protein family. PDRP subfamily.</text>
</comment>
<evidence type="ECO:0000256" key="4">
    <source>
        <dbReference type="ARBA" id="ARBA00022777"/>
    </source>
</evidence>
<evidence type="ECO:0000256" key="3">
    <source>
        <dbReference type="ARBA" id="ARBA00022741"/>
    </source>
</evidence>
<dbReference type="RefSeq" id="WP_050897886.1">
    <property type="nucleotide sequence ID" value="NZ_CP022110.1"/>
</dbReference>
<reference evidence="7 8" key="1">
    <citation type="submission" date="2017-06" db="EMBL/GenBank/DDBJ databases">
        <title>Complete genome sequence of Nitrospirillum amazonense strain CBAmC, an endophytic nitrogen-fixing and plant growth-promoting bacterium, isolated from sugarcane.</title>
        <authorList>
            <person name="Schwab S."/>
            <person name="dos Santos Teixeira K.R."/>
            <person name="Simoes Araujo J.L."/>
            <person name="Soares Vidal M."/>
            <person name="Borges de Freitas H.R."/>
            <person name="Rivello Crivelaro A.L."/>
            <person name="Bueno de Camargo Nunes A."/>
            <person name="dos Santos C.M."/>
            <person name="Palmeira da Silva Rosa D."/>
            <person name="da Silva Padilha D."/>
            <person name="da Silva E."/>
            <person name="Araujo Terra L."/>
            <person name="Soares Mendes V."/>
            <person name="Farinelli L."/>
            <person name="Magalhaes Cruz L."/>
            <person name="Baldani J.I."/>
        </authorList>
    </citation>
    <scope>NUCLEOTIDE SEQUENCE [LARGE SCALE GENOMIC DNA]</scope>
    <source>
        <strain evidence="7 8">CBAmC</strain>
    </source>
</reference>
<dbReference type="Pfam" id="PF03618">
    <property type="entry name" value="Kinase-PPPase"/>
    <property type="match status" value="1"/>
</dbReference>
<dbReference type="GO" id="GO:0004674">
    <property type="term" value="F:protein serine/threonine kinase activity"/>
    <property type="evidence" value="ECO:0007669"/>
    <property type="project" value="UniProtKB-UniRule"/>
</dbReference>
<feature type="binding site" evidence="5">
    <location>
        <begin position="163"/>
        <end position="170"/>
    </location>
    <ligand>
        <name>ADP</name>
        <dbReference type="ChEBI" id="CHEBI:456216"/>
    </ligand>
</feature>
<dbReference type="EMBL" id="CP022110">
    <property type="protein sequence ID" value="ASG21726.1"/>
    <property type="molecule type" value="Genomic_DNA"/>
</dbReference>
<dbReference type="Proteomes" id="UP000197153">
    <property type="component" value="Chromosome 1"/>
</dbReference>
<dbReference type="HAMAP" id="MF_00921">
    <property type="entry name" value="PDRP"/>
    <property type="match status" value="1"/>
</dbReference>
<evidence type="ECO:0000256" key="6">
    <source>
        <dbReference type="SAM" id="MobiDB-lite"/>
    </source>
</evidence>
<sequence>MSVAGATPLPQTPQTKEFHLHLVSDATGETINSVARACVSQFDHVEPIEHFWNLVRTDRQLEMVIDGIRDNPGLVMFTLVNERLRRRLQDTCREIGIPCVPVLDHLINSLAAYLGLESQSQPGRQHALDAEYFSRIDAMDFALGHDDGQTAWELHQADVILVGVSRTSKTPTCIYLANRGIKAANIPFVPGCPLPPELDQVSRPLVVGLTKDPERLIQIRRNRLRLLNQGEETSYVDPEQVRSELSEARRLYSRKGWPVIDVTRRSIEETAAEILMLLARRRPAGAEPINPVGEPAEGPRLSPRPPHSGM</sequence>
<name>A0A248JT84_9PROT</name>
<gene>
    <name evidence="7" type="ORF">Y958_00195</name>
</gene>
<dbReference type="GO" id="GO:0043531">
    <property type="term" value="F:ADP binding"/>
    <property type="evidence" value="ECO:0007669"/>
    <property type="project" value="UniProtKB-UniRule"/>
</dbReference>
<dbReference type="EC" id="2.7.4.27" evidence="5"/>
<dbReference type="GO" id="GO:0005524">
    <property type="term" value="F:ATP binding"/>
    <property type="evidence" value="ECO:0007669"/>
    <property type="project" value="InterPro"/>
</dbReference>
<comment type="function">
    <text evidence="5">Bifunctional serine/threonine kinase and phosphorylase involved in the regulation of the pyruvate, phosphate dikinase (PPDK) by catalyzing its phosphorylation/dephosphorylation.</text>
</comment>
<keyword evidence="8" id="KW-1185">Reference proteome</keyword>
<dbReference type="AlphaFoldDB" id="A0A248JT84"/>
<comment type="catalytic activity">
    <reaction evidence="5">
        <text>N(tele)-phospho-L-histidyl/O-phospho-L-threonyl-[pyruvate, phosphate dikinase] + phosphate + H(+) = N(tele)-phospho-L-histidyl/L-threonyl-[pyruvate, phosphate dikinase] + diphosphate</text>
        <dbReference type="Rhea" id="RHEA:43696"/>
        <dbReference type="Rhea" id="RHEA-COMP:10650"/>
        <dbReference type="Rhea" id="RHEA-COMP:10651"/>
        <dbReference type="ChEBI" id="CHEBI:15378"/>
        <dbReference type="ChEBI" id="CHEBI:30013"/>
        <dbReference type="ChEBI" id="CHEBI:33019"/>
        <dbReference type="ChEBI" id="CHEBI:43474"/>
        <dbReference type="ChEBI" id="CHEBI:61977"/>
        <dbReference type="ChEBI" id="CHEBI:83586"/>
        <dbReference type="EC" id="2.7.4.27"/>
    </reaction>
</comment>
<dbReference type="InterPro" id="IPR005177">
    <property type="entry name" value="Kinase-pyrophosphorylase"/>
</dbReference>
<dbReference type="NCBIfam" id="NF003742">
    <property type="entry name" value="PRK05339.1"/>
    <property type="match status" value="1"/>
</dbReference>
<evidence type="ECO:0000313" key="7">
    <source>
        <dbReference type="EMBL" id="ASG21726.1"/>
    </source>
</evidence>
<keyword evidence="7" id="KW-0670">Pyruvate</keyword>
<accession>A0A248JT84</accession>
<feature type="region of interest" description="Disordered" evidence="6">
    <location>
        <begin position="285"/>
        <end position="310"/>
    </location>
</feature>